<organism evidence="1 2">
    <name type="scientific">Periconia macrospinosa</name>
    <dbReference type="NCBI Taxonomy" id="97972"/>
    <lineage>
        <taxon>Eukaryota</taxon>
        <taxon>Fungi</taxon>
        <taxon>Dikarya</taxon>
        <taxon>Ascomycota</taxon>
        <taxon>Pezizomycotina</taxon>
        <taxon>Dothideomycetes</taxon>
        <taxon>Pleosporomycetidae</taxon>
        <taxon>Pleosporales</taxon>
        <taxon>Massarineae</taxon>
        <taxon>Periconiaceae</taxon>
        <taxon>Periconia</taxon>
    </lineage>
</organism>
<gene>
    <name evidence="1" type="ORF">DM02DRAFT_494154</name>
</gene>
<proteinExistence type="predicted"/>
<dbReference type="Gene3D" id="1.20.1050.10">
    <property type="match status" value="1"/>
</dbReference>
<keyword evidence="2" id="KW-1185">Reference proteome</keyword>
<name>A0A2V1E7Q1_9PLEO</name>
<dbReference type="EMBL" id="KZ805308">
    <property type="protein sequence ID" value="PVI06603.1"/>
    <property type="molecule type" value="Genomic_DNA"/>
</dbReference>
<dbReference type="Proteomes" id="UP000244855">
    <property type="component" value="Unassembled WGS sequence"/>
</dbReference>
<evidence type="ECO:0000313" key="2">
    <source>
        <dbReference type="Proteomes" id="UP000244855"/>
    </source>
</evidence>
<dbReference type="AlphaFoldDB" id="A0A2V1E7Q1"/>
<sequence length="59" mass="7300">YRSEQYDEEFKYYYEDADEKSETLQHLLFQNAGARPMERQANNFFRYAAKQIQYGLDRY</sequence>
<dbReference type="OrthoDB" id="422574at2759"/>
<feature type="non-terminal residue" evidence="1">
    <location>
        <position position="1"/>
    </location>
</feature>
<evidence type="ECO:0000313" key="1">
    <source>
        <dbReference type="EMBL" id="PVI06603.1"/>
    </source>
</evidence>
<protein>
    <submittedName>
        <fullName evidence="1">Uncharacterized protein</fullName>
    </submittedName>
</protein>
<dbReference type="Gene3D" id="3.40.30.10">
    <property type="entry name" value="Glutaredoxin"/>
    <property type="match status" value="1"/>
</dbReference>
<accession>A0A2V1E7Q1</accession>
<feature type="non-terminal residue" evidence="1">
    <location>
        <position position="59"/>
    </location>
</feature>
<reference evidence="1 2" key="1">
    <citation type="journal article" date="2018" name="Sci. Rep.">
        <title>Comparative genomics provides insights into the lifestyle and reveals functional heterogeneity of dark septate endophytic fungi.</title>
        <authorList>
            <person name="Knapp D.G."/>
            <person name="Nemeth J.B."/>
            <person name="Barry K."/>
            <person name="Hainaut M."/>
            <person name="Henrissat B."/>
            <person name="Johnson J."/>
            <person name="Kuo A."/>
            <person name="Lim J.H.P."/>
            <person name="Lipzen A."/>
            <person name="Nolan M."/>
            <person name="Ohm R.A."/>
            <person name="Tamas L."/>
            <person name="Grigoriev I.V."/>
            <person name="Spatafora J.W."/>
            <person name="Nagy L.G."/>
            <person name="Kovacs G.M."/>
        </authorList>
    </citation>
    <scope>NUCLEOTIDE SEQUENCE [LARGE SCALE GENOMIC DNA]</scope>
    <source>
        <strain evidence="1 2">DSE2036</strain>
    </source>
</reference>